<evidence type="ECO:0000313" key="1">
    <source>
        <dbReference type="EMBL" id="KAH3793913.1"/>
    </source>
</evidence>
<reference evidence="1" key="1">
    <citation type="journal article" date="2019" name="bioRxiv">
        <title>The Genome of the Zebra Mussel, Dreissena polymorpha: A Resource for Invasive Species Research.</title>
        <authorList>
            <person name="McCartney M.A."/>
            <person name="Auch B."/>
            <person name="Kono T."/>
            <person name="Mallez S."/>
            <person name="Zhang Y."/>
            <person name="Obille A."/>
            <person name="Becker A."/>
            <person name="Abrahante J.E."/>
            <person name="Garbe J."/>
            <person name="Badalamenti J.P."/>
            <person name="Herman A."/>
            <person name="Mangelson H."/>
            <person name="Liachko I."/>
            <person name="Sullivan S."/>
            <person name="Sone E.D."/>
            <person name="Koren S."/>
            <person name="Silverstein K.A.T."/>
            <person name="Beckman K.B."/>
            <person name="Gohl D.M."/>
        </authorList>
    </citation>
    <scope>NUCLEOTIDE SEQUENCE</scope>
    <source>
        <strain evidence="1">Duluth1</strain>
        <tissue evidence="1">Whole animal</tissue>
    </source>
</reference>
<comment type="caution">
    <text evidence="1">The sequence shown here is derived from an EMBL/GenBank/DDBJ whole genome shotgun (WGS) entry which is preliminary data.</text>
</comment>
<dbReference type="Proteomes" id="UP000828390">
    <property type="component" value="Unassembled WGS sequence"/>
</dbReference>
<proteinExistence type="predicted"/>
<protein>
    <submittedName>
        <fullName evidence="1">Uncharacterized protein</fullName>
    </submittedName>
</protein>
<dbReference type="AlphaFoldDB" id="A0A9D4F8C4"/>
<organism evidence="1 2">
    <name type="scientific">Dreissena polymorpha</name>
    <name type="common">Zebra mussel</name>
    <name type="synonym">Mytilus polymorpha</name>
    <dbReference type="NCBI Taxonomy" id="45954"/>
    <lineage>
        <taxon>Eukaryota</taxon>
        <taxon>Metazoa</taxon>
        <taxon>Spiralia</taxon>
        <taxon>Lophotrochozoa</taxon>
        <taxon>Mollusca</taxon>
        <taxon>Bivalvia</taxon>
        <taxon>Autobranchia</taxon>
        <taxon>Heteroconchia</taxon>
        <taxon>Euheterodonta</taxon>
        <taxon>Imparidentia</taxon>
        <taxon>Neoheterodontei</taxon>
        <taxon>Myida</taxon>
        <taxon>Dreissenoidea</taxon>
        <taxon>Dreissenidae</taxon>
        <taxon>Dreissena</taxon>
    </lineage>
</organism>
<sequence>MCRVLEKLGRMTGIREKPEYEVTYQPLAVIQTQHVVTFGVVESTPIGASLLHDRKIKRRVEMDFEVQAPCAKTAWGNTCSGSIVLTRRHGYVHSITLDPFEKDQAHISGSMGWFR</sequence>
<accession>A0A9D4F8C4</accession>
<keyword evidence="2" id="KW-1185">Reference proteome</keyword>
<evidence type="ECO:0000313" key="2">
    <source>
        <dbReference type="Proteomes" id="UP000828390"/>
    </source>
</evidence>
<dbReference type="EMBL" id="JAIWYP010000007">
    <property type="protein sequence ID" value="KAH3793913.1"/>
    <property type="molecule type" value="Genomic_DNA"/>
</dbReference>
<name>A0A9D4F8C4_DREPO</name>
<reference evidence="1" key="2">
    <citation type="submission" date="2020-11" db="EMBL/GenBank/DDBJ databases">
        <authorList>
            <person name="McCartney M.A."/>
            <person name="Auch B."/>
            <person name="Kono T."/>
            <person name="Mallez S."/>
            <person name="Becker A."/>
            <person name="Gohl D.M."/>
            <person name="Silverstein K.A.T."/>
            <person name="Koren S."/>
            <person name="Bechman K.B."/>
            <person name="Herman A."/>
            <person name="Abrahante J.E."/>
            <person name="Garbe J."/>
        </authorList>
    </citation>
    <scope>NUCLEOTIDE SEQUENCE</scope>
    <source>
        <strain evidence="1">Duluth1</strain>
        <tissue evidence="1">Whole animal</tissue>
    </source>
</reference>
<gene>
    <name evidence="1" type="ORF">DPMN_147438</name>
</gene>